<reference evidence="2" key="1">
    <citation type="submission" date="2014-11" db="EMBL/GenBank/DDBJ databases">
        <authorList>
            <person name="Geib S."/>
        </authorList>
    </citation>
    <scope>NUCLEOTIDE SEQUENCE</scope>
</reference>
<organism evidence="2">
    <name type="scientific">Zeugodacus cucurbitae</name>
    <name type="common">Melon fruit fly</name>
    <name type="synonym">Bactrocera cucurbitae</name>
    <dbReference type="NCBI Taxonomy" id="28588"/>
    <lineage>
        <taxon>Eukaryota</taxon>
        <taxon>Metazoa</taxon>
        <taxon>Ecdysozoa</taxon>
        <taxon>Arthropoda</taxon>
        <taxon>Hexapoda</taxon>
        <taxon>Insecta</taxon>
        <taxon>Pterygota</taxon>
        <taxon>Neoptera</taxon>
        <taxon>Endopterygota</taxon>
        <taxon>Diptera</taxon>
        <taxon>Brachycera</taxon>
        <taxon>Muscomorpha</taxon>
        <taxon>Tephritoidea</taxon>
        <taxon>Tephritidae</taxon>
        <taxon>Zeugodacus</taxon>
        <taxon>Zeugodacus</taxon>
    </lineage>
</organism>
<accession>A0A0A1XHW6</accession>
<reference evidence="2" key="2">
    <citation type="journal article" date="2015" name="Gigascience">
        <title>Reconstructing a comprehensive transcriptome assembly of a white-pupal translocated strain of the pest fruit fly Bactrocera cucurbitae.</title>
        <authorList>
            <person name="Sim S.B."/>
            <person name="Calla B."/>
            <person name="Hall B."/>
            <person name="DeRego T."/>
            <person name="Geib S.M."/>
        </authorList>
    </citation>
    <scope>NUCLEOTIDE SEQUENCE</scope>
</reference>
<proteinExistence type="predicted"/>
<protein>
    <submittedName>
        <fullName evidence="2">Uncharacterized protein</fullName>
    </submittedName>
</protein>
<evidence type="ECO:0000256" key="1">
    <source>
        <dbReference type="SAM" id="MobiDB-lite"/>
    </source>
</evidence>
<gene>
    <name evidence="2" type="ORF">g.6370</name>
</gene>
<name>A0A0A1XHW6_ZEUCU</name>
<sequence>MNQPRPTRRQQLQRQNEVNDNNNENEAIAEVESEQPLENAIEAFVIDLSTQSNHMDNADNNNNMNVVSDIRSLAAAIAADAAMPNCVDDVLILHYEQSNNNLAQNIHNTNNNFESQLMHFNGIHIRSNSNNNNSYLCSCRNRFICDHLQSCQLPSPPDGSCDNARSCLFQSSLSAINGSDLIVRNHDLPLIAGNMHNAVPDLNVAIVAAEQLEGVTNTNTIHGSDDEEPLLLALESPNVGSINSTPVESLPRASNELASPQYLQHNHRHSRRRRRRRGRGRSERARQRHQIRRSLKSMNSILRKTAYTLRRIKSLIMQQLQMARDYRMNVAMTL</sequence>
<feature type="compositionally biased region" description="Basic residues" evidence="1">
    <location>
        <begin position="265"/>
        <end position="279"/>
    </location>
</feature>
<dbReference type="AlphaFoldDB" id="A0A0A1XHW6"/>
<feature type="region of interest" description="Disordered" evidence="1">
    <location>
        <begin position="254"/>
        <end position="294"/>
    </location>
</feature>
<evidence type="ECO:0000313" key="2">
    <source>
        <dbReference type="EMBL" id="JAD10098.1"/>
    </source>
</evidence>
<feature type="region of interest" description="Disordered" evidence="1">
    <location>
        <begin position="1"/>
        <end position="24"/>
    </location>
</feature>
<dbReference type="EMBL" id="GBXI01004194">
    <property type="protein sequence ID" value="JAD10098.1"/>
    <property type="molecule type" value="Transcribed_RNA"/>
</dbReference>